<dbReference type="PANTHER" id="PTHR46377:SF5">
    <property type="entry name" value="DUAL SPECIFICITY PHOSPHATASE"/>
    <property type="match status" value="1"/>
</dbReference>
<dbReference type="Pfam" id="PF00782">
    <property type="entry name" value="DSPc"/>
    <property type="match status" value="1"/>
</dbReference>
<name>A0A7S2WMZ6_9STRA</name>
<dbReference type="InterPro" id="IPR020422">
    <property type="entry name" value="TYR_PHOSPHATASE_DUAL_dom"/>
</dbReference>
<sequence>MAAVLRQLAARRYSQIDNALSEVRPGIFVGSIGAVQNIQGRERAGITHVLSLLSRDSADNLGFLGATEVPSHHLLLSIDDKPGTDLVALLPEALDFVLRGQAVGGVLVHCFQGKSRSVAVVMAYLMITEGIDHLEALEQIRLVRPVAAPNLGFILQLRRWGRRGKEELTLARASPSLSGGGGGGGGERRK</sequence>
<dbReference type="SMART" id="SM00195">
    <property type="entry name" value="DSPc"/>
    <property type="match status" value="1"/>
</dbReference>
<dbReference type="InterPro" id="IPR000340">
    <property type="entry name" value="Dual-sp_phosphatase_cat-dom"/>
</dbReference>
<evidence type="ECO:0008006" key="5">
    <source>
        <dbReference type="Google" id="ProtNLM"/>
    </source>
</evidence>
<dbReference type="AlphaFoldDB" id="A0A7S2WMZ6"/>
<evidence type="ECO:0000256" key="1">
    <source>
        <dbReference type="SAM" id="MobiDB-lite"/>
    </source>
</evidence>
<dbReference type="Gene3D" id="3.90.190.10">
    <property type="entry name" value="Protein tyrosine phosphatase superfamily"/>
    <property type="match status" value="1"/>
</dbReference>
<dbReference type="GO" id="GO:0008579">
    <property type="term" value="F:JUN kinase phosphatase activity"/>
    <property type="evidence" value="ECO:0007669"/>
    <property type="project" value="TreeGrafter"/>
</dbReference>
<dbReference type="PROSITE" id="PS50054">
    <property type="entry name" value="TYR_PHOSPHATASE_DUAL"/>
    <property type="match status" value="1"/>
</dbReference>
<dbReference type="CDD" id="cd14498">
    <property type="entry name" value="DSP"/>
    <property type="match status" value="1"/>
</dbReference>
<feature type="region of interest" description="Disordered" evidence="1">
    <location>
        <begin position="171"/>
        <end position="190"/>
    </location>
</feature>
<gene>
    <name evidence="4" type="ORF">RMAR1173_LOCUS14212</name>
</gene>
<evidence type="ECO:0000313" key="4">
    <source>
        <dbReference type="EMBL" id="CAD9698391.1"/>
    </source>
</evidence>
<dbReference type="EMBL" id="HBHJ01021503">
    <property type="protein sequence ID" value="CAD9698391.1"/>
    <property type="molecule type" value="Transcribed_RNA"/>
</dbReference>
<feature type="domain" description="Tyrosine-protein phosphatase" evidence="2">
    <location>
        <begin position="18"/>
        <end position="166"/>
    </location>
</feature>
<accession>A0A7S2WMZ6</accession>
<dbReference type="InterPro" id="IPR000387">
    <property type="entry name" value="Tyr_Pase_dom"/>
</dbReference>
<dbReference type="InterPro" id="IPR029021">
    <property type="entry name" value="Prot-tyrosine_phosphatase-like"/>
</dbReference>
<proteinExistence type="predicted"/>
<feature type="domain" description="Tyrosine specific protein phosphatases" evidence="3">
    <location>
        <begin position="84"/>
        <end position="145"/>
    </location>
</feature>
<dbReference type="PANTHER" id="PTHR46377">
    <property type="entry name" value="DUAL SPECIFICITY PROTEIN PHOSPHATASE 19"/>
    <property type="match status" value="1"/>
</dbReference>
<organism evidence="4">
    <name type="scientific">Rhizochromulina marina</name>
    <dbReference type="NCBI Taxonomy" id="1034831"/>
    <lineage>
        <taxon>Eukaryota</taxon>
        <taxon>Sar</taxon>
        <taxon>Stramenopiles</taxon>
        <taxon>Ochrophyta</taxon>
        <taxon>Dictyochophyceae</taxon>
        <taxon>Rhizochromulinales</taxon>
        <taxon>Rhizochromulina</taxon>
    </lineage>
</organism>
<feature type="compositionally biased region" description="Gly residues" evidence="1">
    <location>
        <begin position="178"/>
        <end position="190"/>
    </location>
</feature>
<reference evidence="4" key="1">
    <citation type="submission" date="2021-01" db="EMBL/GenBank/DDBJ databases">
        <authorList>
            <person name="Corre E."/>
            <person name="Pelletier E."/>
            <person name="Niang G."/>
            <person name="Scheremetjew M."/>
            <person name="Finn R."/>
            <person name="Kale V."/>
            <person name="Holt S."/>
            <person name="Cochrane G."/>
            <person name="Meng A."/>
            <person name="Brown T."/>
            <person name="Cohen L."/>
        </authorList>
    </citation>
    <scope>NUCLEOTIDE SEQUENCE</scope>
    <source>
        <strain evidence="4">CCMP1243</strain>
    </source>
</reference>
<dbReference type="SUPFAM" id="SSF52799">
    <property type="entry name" value="(Phosphotyrosine protein) phosphatases II"/>
    <property type="match status" value="1"/>
</dbReference>
<dbReference type="GO" id="GO:0005737">
    <property type="term" value="C:cytoplasm"/>
    <property type="evidence" value="ECO:0007669"/>
    <property type="project" value="TreeGrafter"/>
</dbReference>
<evidence type="ECO:0000259" key="2">
    <source>
        <dbReference type="PROSITE" id="PS50054"/>
    </source>
</evidence>
<protein>
    <recommendedName>
        <fullName evidence="5">Protein-serine/threonine phosphatase</fullName>
    </recommendedName>
</protein>
<dbReference type="PROSITE" id="PS50056">
    <property type="entry name" value="TYR_PHOSPHATASE_2"/>
    <property type="match status" value="1"/>
</dbReference>
<evidence type="ECO:0000259" key="3">
    <source>
        <dbReference type="PROSITE" id="PS50056"/>
    </source>
</evidence>